<protein>
    <recommendedName>
        <fullName evidence="3">TBC1 domain family member 31</fullName>
    </recommendedName>
</protein>
<dbReference type="InterPro" id="IPR035969">
    <property type="entry name" value="Rab-GAP_TBC_sf"/>
</dbReference>
<dbReference type="InterPro" id="IPR051570">
    <property type="entry name" value="TBC1_cilium_biogenesis"/>
</dbReference>
<proteinExistence type="predicted"/>
<organism evidence="15 16">
    <name type="scientific">Stichopus japonicus</name>
    <name type="common">Sea cucumber</name>
    <dbReference type="NCBI Taxonomy" id="307972"/>
    <lineage>
        <taxon>Eukaryota</taxon>
        <taxon>Metazoa</taxon>
        <taxon>Echinodermata</taxon>
        <taxon>Eleutherozoa</taxon>
        <taxon>Echinozoa</taxon>
        <taxon>Holothuroidea</taxon>
        <taxon>Aspidochirotacea</taxon>
        <taxon>Aspidochirotida</taxon>
        <taxon>Stichopodidae</taxon>
        <taxon>Apostichopus</taxon>
    </lineage>
</organism>
<feature type="region of interest" description="Disordered" evidence="13">
    <location>
        <begin position="1"/>
        <end position="23"/>
    </location>
</feature>
<evidence type="ECO:0000259" key="14">
    <source>
        <dbReference type="PROSITE" id="PS50086"/>
    </source>
</evidence>
<dbReference type="PANTHER" id="PTHR19853:SF1">
    <property type="entry name" value="TBC1 DOMAIN FAMILY MEMBER 31"/>
    <property type="match status" value="1"/>
</dbReference>
<feature type="compositionally biased region" description="Basic and acidic residues" evidence="13">
    <location>
        <begin position="719"/>
        <end position="731"/>
    </location>
</feature>
<evidence type="ECO:0000256" key="11">
    <source>
        <dbReference type="ARBA" id="ARBA00034464"/>
    </source>
</evidence>
<evidence type="ECO:0000256" key="3">
    <source>
        <dbReference type="ARBA" id="ARBA00014199"/>
    </source>
</evidence>
<reference evidence="15 16" key="1">
    <citation type="journal article" date="2017" name="PLoS Biol.">
        <title>The sea cucumber genome provides insights into morphological evolution and visceral regeneration.</title>
        <authorList>
            <person name="Zhang X."/>
            <person name="Sun L."/>
            <person name="Yuan J."/>
            <person name="Sun Y."/>
            <person name="Gao Y."/>
            <person name="Zhang L."/>
            <person name="Li S."/>
            <person name="Dai H."/>
            <person name="Hamel J.F."/>
            <person name="Liu C."/>
            <person name="Yu Y."/>
            <person name="Liu S."/>
            <person name="Lin W."/>
            <person name="Guo K."/>
            <person name="Jin S."/>
            <person name="Xu P."/>
            <person name="Storey K.B."/>
            <person name="Huan P."/>
            <person name="Zhang T."/>
            <person name="Zhou Y."/>
            <person name="Zhang J."/>
            <person name="Lin C."/>
            <person name="Li X."/>
            <person name="Xing L."/>
            <person name="Huo D."/>
            <person name="Sun M."/>
            <person name="Wang L."/>
            <person name="Mercier A."/>
            <person name="Li F."/>
            <person name="Yang H."/>
            <person name="Xiang J."/>
        </authorList>
    </citation>
    <scope>NUCLEOTIDE SEQUENCE [LARGE SCALE GENOMIC DNA]</scope>
    <source>
        <strain evidence="15">Shaxun</strain>
        <tissue evidence="15">Muscle</tissue>
    </source>
</reference>
<dbReference type="InterPro" id="IPR015943">
    <property type="entry name" value="WD40/YVTN_repeat-like_dom_sf"/>
</dbReference>
<evidence type="ECO:0000256" key="2">
    <source>
        <dbReference type="ARBA" id="ARBA00004607"/>
    </source>
</evidence>
<keyword evidence="7" id="KW-0970">Cilium biogenesis/degradation</keyword>
<comment type="function">
    <text evidence="11">Molecular adapter which is involved in cilium biogenesis. Part of a functional complex including OFD1 a centriolar protein involved in cilium assembly. Could regulate the cAMP-dependent phosphorylation of OFD1, and its subsequent ubiquitination by PJA2 which ultimately leads to its proteasomal degradation.</text>
</comment>
<dbReference type="GO" id="GO:0034451">
    <property type="term" value="C:centriolar satellite"/>
    <property type="evidence" value="ECO:0007669"/>
    <property type="project" value="UniProtKB-SubCell"/>
</dbReference>
<evidence type="ECO:0000256" key="1">
    <source>
        <dbReference type="ARBA" id="ARBA00004120"/>
    </source>
</evidence>
<dbReference type="GO" id="GO:0036064">
    <property type="term" value="C:ciliary basal body"/>
    <property type="evidence" value="ECO:0007669"/>
    <property type="project" value="TreeGrafter"/>
</dbReference>
<keyword evidence="16" id="KW-1185">Reference proteome</keyword>
<keyword evidence="8 12" id="KW-0175">Coiled coil</keyword>
<keyword evidence="10" id="KW-0966">Cell projection</keyword>
<comment type="subcellular location">
    <subcellularLocation>
        <location evidence="1">Cytoplasm</location>
        <location evidence="1">Cytoskeleton</location>
        <location evidence="1">Cilium basal body</location>
    </subcellularLocation>
    <subcellularLocation>
        <location evidence="2">Cytoplasm</location>
        <location evidence="2">Cytoskeleton</location>
        <location evidence="2">Microtubule organizing center</location>
        <location evidence="2">Centrosome</location>
        <location evidence="2">Centriolar satellite</location>
    </subcellularLocation>
</comment>
<dbReference type="InterPro" id="IPR036322">
    <property type="entry name" value="WD40_repeat_dom_sf"/>
</dbReference>
<feature type="domain" description="Rab-GAP TBC" evidence="14">
    <location>
        <begin position="394"/>
        <end position="569"/>
    </location>
</feature>
<dbReference type="Gene3D" id="1.10.472.80">
    <property type="entry name" value="Ypt/Rab-GAP domain of gyp1p, domain 3"/>
    <property type="match status" value="1"/>
</dbReference>
<evidence type="ECO:0000256" key="4">
    <source>
        <dbReference type="ARBA" id="ARBA00022490"/>
    </source>
</evidence>
<evidence type="ECO:0000256" key="7">
    <source>
        <dbReference type="ARBA" id="ARBA00022794"/>
    </source>
</evidence>
<evidence type="ECO:0000256" key="5">
    <source>
        <dbReference type="ARBA" id="ARBA00022574"/>
    </source>
</evidence>
<dbReference type="OrthoDB" id="5578278at2759"/>
<dbReference type="PROSITE" id="PS50086">
    <property type="entry name" value="TBC_RABGAP"/>
    <property type="match status" value="1"/>
</dbReference>
<dbReference type="FunFam" id="2.130.10.10:FF:000185">
    <property type="entry name" value="TBC1 domain family member 31 isoform X1"/>
    <property type="match status" value="1"/>
</dbReference>
<dbReference type="STRING" id="307972.A0A2G8L0W0"/>
<dbReference type="CDD" id="cd22249">
    <property type="entry name" value="UDM1_RNF168_RNF169-like"/>
    <property type="match status" value="1"/>
</dbReference>
<dbReference type="InterPro" id="IPR001680">
    <property type="entry name" value="WD40_rpt"/>
</dbReference>
<dbReference type="SMART" id="SM00320">
    <property type="entry name" value="WD40"/>
    <property type="match status" value="5"/>
</dbReference>
<feature type="region of interest" description="Disordered" evidence="13">
    <location>
        <begin position="682"/>
        <end position="733"/>
    </location>
</feature>
<dbReference type="PANTHER" id="PTHR19853">
    <property type="entry name" value="WD REPEAT CONTAINING PROTEIN 3 WDR3"/>
    <property type="match status" value="1"/>
</dbReference>
<evidence type="ECO:0000256" key="12">
    <source>
        <dbReference type="SAM" id="Coils"/>
    </source>
</evidence>
<dbReference type="SUPFAM" id="SSF47923">
    <property type="entry name" value="Ypt/Rab-GAP domain of gyp1p"/>
    <property type="match status" value="1"/>
</dbReference>
<keyword evidence="4" id="KW-0963">Cytoplasm</keyword>
<feature type="coiled-coil region" evidence="12">
    <location>
        <begin position="824"/>
        <end position="863"/>
    </location>
</feature>
<evidence type="ECO:0000256" key="10">
    <source>
        <dbReference type="ARBA" id="ARBA00023273"/>
    </source>
</evidence>
<dbReference type="Gene3D" id="2.130.10.10">
    <property type="entry name" value="YVTN repeat-like/Quinoprotein amine dehydrogenase"/>
    <property type="match status" value="2"/>
</dbReference>
<comment type="caution">
    <text evidence="15">The sequence shown here is derived from an EMBL/GenBank/DDBJ whole genome shotgun (WGS) entry which is preliminary data.</text>
</comment>
<dbReference type="GO" id="GO:0060090">
    <property type="term" value="F:molecular adaptor activity"/>
    <property type="evidence" value="ECO:0007669"/>
    <property type="project" value="UniProtKB-ARBA"/>
</dbReference>
<evidence type="ECO:0000256" key="13">
    <source>
        <dbReference type="SAM" id="MobiDB-lite"/>
    </source>
</evidence>
<dbReference type="Pfam" id="PF00400">
    <property type="entry name" value="WD40"/>
    <property type="match status" value="1"/>
</dbReference>
<evidence type="ECO:0000313" key="16">
    <source>
        <dbReference type="Proteomes" id="UP000230750"/>
    </source>
</evidence>
<keyword evidence="9" id="KW-0206">Cytoskeleton</keyword>
<evidence type="ECO:0000256" key="6">
    <source>
        <dbReference type="ARBA" id="ARBA00022737"/>
    </source>
</evidence>
<keyword evidence="6" id="KW-0677">Repeat</keyword>
<dbReference type="SUPFAM" id="SSF50978">
    <property type="entry name" value="WD40 repeat-like"/>
    <property type="match status" value="1"/>
</dbReference>
<dbReference type="Pfam" id="PF00566">
    <property type="entry name" value="RabGAP-TBC"/>
    <property type="match status" value="1"/>
</dbReference>
<accession>A0A2G8L0W0</accession>
<evidence type="ECO:0000256" key="9">
    <source>
        <dbReference type="ARBA" id="ARBA00023212"/>
    </source>
</evidence>
<dbReference type="FunFam" id="1.10.472.80:FF:000022">
    <property type="entry name" value="TBC1 domain family, member 31"/>
    <property type="match status" value="1"/>
</dbReference>
<dbReference type="InterPro" id="IPR000195">
    <property type="entry name" value="Rab-GAP-TBC_dom"/>
</dbReference>
<sequence length="938" mass="107402">MQSLELNRKESGKIWSRKPSPSSDNGLMLKISHSKSLHLGSNGHTIRFLQVAFDSGGDRFLAGDHQGNIYLFDLSRNRYQLVQKTGISSTALAFTLRRKTEYLVGLADCSLKCFDVDSRAMVAWMKGHSSPVHSISIHAAGRYALTTSNDTALLWDLDTFTRKRKLNIKEAVGISKVFFLPLSNVIMTCFRDDSVFAWESDTLQCKYQLPAAEGANPGYKAFSTPRDGRLLVAGGMSRFLHVWSLDTRSLLRVVEMPSKVKVIKQVEFLPESFDGGASQMVAVSPAGRHIVTTTESGILQVYSVPALMTDYNRPPPPLVKAVGGSRLRSKDGRSISLEPSKIKNETRREKNFNRNGHFVGREEEEDGRGDGTSCALPEGMDLKKLQNILIGFGEYPEKYRMFIWRSLLRLPENHSAFSSLIDRGTHLAWAKLHEDYPIKSRRLLRVLQRTLSSLAHWSAIFGELEYLPMLAFPFVKLFQNNQLICFEVVATVLANWCQHWFEFFPNPPINVLSSVENILAFHDKKLLQHFVTYNISSQVYAWPLLHTLMSEVLTKEDWLKLWDNVLSQNSSFFLFAIVSYLMNARRPLLQCTDVDDFNYYFHHCNAVNISSVIKDAYNLKETTPEDIIPGKDQFKPLTKGQYPIFNKYPKFVVDYQTQERDKIRRDELDYLHQRQAAAELERELEKTTGGGNLVQGTRSTEGSRGATLEINGGRGTKNSRSENQVRLREQETQSALDAVEIRRFELEAQKQLLQQELAKEAVDAEKQTTGDGEEQRRREAEMKEKTEERNRDNQTDLLHNERKSLQAAMAHSELNQTQAEFTKQKEYRKRLDDLDRDLRSIELNELNDQNDILERQIHGIMHEITETKRDKTSRLEQEYKDVRLMASRNANNNHGNHSPIDRQMEDSYKPYHDDVELISEGQVPSSPDGRYQDVKGTF</sequence>
<name>A0A2G8L0W0_STIJA</name>
<dbReference type="Proteomes" id="UP000230750">
    <property type="component" value="Unassembled WGS sequence"/>
</dbReference>
<feature type="region of interest" description="Disordered" evidence="13">
    <location>
        <begin position="917"/>
        <end position="938"/>
    </location>
</feature>
<dbReference type="AlphaFoldDB" id="A0A2G8L0W0"/>
<evidence type="ECO:0000256" key="8">
    <source>
        <dbReference type="ARBA" id="ARBA00023054"/>
    </source>
</evidence>
<keyword evidence="5" id="KW-0853">WD repeat</keyword>
<dbReference type="EMBL" id="MRZV01000270">
    <property type="protein sequence ID" value="PIK53899.1"/>
    <property type="molecule type" value="Genomic_DNA"/>
</dbReference>
<dbReference type="GO" id="GO:0060271">
    <property type="term" value="P:cilium assembly"/>
    <property type="evidence" value="ECO:0007669"/>
    <property type="project" value="UniProtKB-ARBA"/>
</dbReference>
<gene>
    <name evidence="15" type="ORF">BSL78_09217</name>
</gene>
<feature type="region of interest" description="Disordered" evidence="13">
    <location>
        <begin position="761"/>
        <end position="796"/>
    </location>
</feature>
<evidence type="ECO:0000313" key="15">
    <source>
        <dbReference type="EMBL" id="PIK53899.1"/>
    </source>
</evidence>
<feature type="compositionally biased region" description="Basic and acidic residues" evidence="13">
    <location>
        <begin position="1"/>
        <end position="12"/>
    </location>
</feature>